<accession>A0A811V397</accession>
<dbReference type="OrthoDB" id="9988752at2759"/>
<keyword evidence="1" id="KW-0812">Transmembrane</keyword>
<dbReference type="AlphaFoldDB" id="A0A811V397"/>
<comment type="caution">
    <text evidence="2">The sequence shown here is derived from an EMBL/GenBank/DDBJ whole genome shotgun (WGS) entry which is preliminary data.</text>
</comment>
<sequence>MNLPTRCLHTFTHSELSGPVFDVCLPLKSLFQASVLAWLPSSVICKNMLILKLHKMLTNSITLLLLTALLLCLQQCTINAYRHKAANYELLDNDSRFILYQDLMSTSKRFIDPNTTYYSQMLFDVARNQVIVGARTPSSK</sequence>
<proteinExistence type="predicted"/>
<organism evidence="2 3">
    <name type="scientific">Ceratitis capitata</name>
    <name type="common">Mediterranean fruit fly</name>
    <name type="synonym">Tephritis capitata</name>
    <dbReference type="NCBI Taxonomy" id="7213"/>
    <lineage>
        <taxon>Eukaryota</taxon>
        <taxon>Metazoa</taxon>
        <taxon>Ecdysozoa</taxon>
        <taxon>Arthropoda</taxon>
        <taxon>Hexapoda</taxon>
        <taxon>Insecta</taxon>
        <taxon>Pterygota</taxon>
        <taxon>Neoptera</taxon>
        <taxon>Endopterygota</taxon>
        <taxon>Diptera</taxon>
        <taxon>Brachycera</taxon>
        <taxon>Muscomorpha</taxon>
        <taxon>Tephritoidea</taxon>
        <taxon>Tephritidae</taxon>
        <taxon>Ceratitis</taxon>
        <taxon>Ceratitis</taxon>
    </lineage>
</organism>
<keyword evidence="1" id="KW-0472">Membrane</keyword>
<keyword evidence="3" id="KW-1185">Reference proteome</keyword>
<evidence type="ECO:0000256" key="1">
    <source>
        <dbReference type="SAM" id="Phobius"/>
    </source>
</evidence>
<protein>
    <submittedName>
        <fullName evidence="2">(Mediterranean fruit fly) hypothetical protein</fullName>
    </submittedName>
</protein>
<name>A0A811V397_CERCA</name>
<dbReference type="Proteomes" id="UP000606786">
    <property type="component" value="Unassembled WGS sequence"/>
</dbReference>
<gene>
    <name evidence="2" type="ORF">CCAP1982_LOCUS13390</name>
</gene>
<evidence type="ECO:0000313" key="3">
    <source>
        <dbReference type="Proteomes" id="UP000606786"/>
    </source>
</evidence>
<evidence type="ECO:0000313" key="2">
    <source>
        <dbReference type="EMBL" id="CAD7005018.1"/>
    </source>
</evidence>
<dbReference type="EMBL" id="CAJHJT010000034">
    <property type="protein sequence ID" value="CAD7005018.1"/>
    <property type="molecule type" value="Genomic_DNA"/>
</dbReference>
<feature type="transmembrane region" description="Helical" evidence="1">
    <location>
        <begin position="61"/>
        <end position="81"/>
    </location>
</feature>
<keyword evidence="1" id="KW-1133">Transmembrane helix</keyword>
<reference evidence="2" key="1">
    <citation type="submission" date="2020-11" db="EMBL/GenBank/DDBJ databases">
        <authorList>
            <person name="Whitehead M."/>
        </authorList>
    </citation>
    <scope>NUCLEOTIDE SEQUENCE</scope>
    <source>
        <strain evidence="2">EGII</strain>
    </source>
</reference>